<dbReference type="InterPro" id="IPR025402">
    <property type="entry name" value="DMP19_C"/>
</dbReference>
<dbReference type="Proteomes" id="UP000197097">
    <property type="component" value="Unassembled WGS sequence"/>
</dbReference>
<evidence type="ECO:0000259" key="1">
    <source>
        <dbReference type="Pfam" id="PF14300"/>
    </source>
</evidence>
<reference evidence="2 3" key="1">
    <citation type="journal article" date="2002" name="Int. J. Syst. Evol. Microbiol.">
        <title>Sphingopyxis witflariensis sp. nov., isolated from activated sludge.</title>
        <authorList>
            <person name="Kampfer P."/>
            <person name="Witzenberger R."/>
            <person name="Denner E.B."/>
            <person name="Busse H.J."/>
            <person name="Neef A."/>
        </authorList>
    </citation>
    <scope>NUCLEOTIDE SEQUENCE [LARGE SCALE GENOMIC DNA]</scope>
    <source>
        <strain evidence="2 3">DSM 14551</strain>
    </source>
</reference>
<dbReference type="EMBL" id="NISJ01000005">
    <property type="protein sequence ID" value="OWQ96567.1"/>
    <property type="molecule type" value="Genomic_DNA"/>
</dbReference>
<proteinExistence type="predicted"/>
<dbReference type="RefSeq" id="WP_158213663.1">
    <property type="nucleotide sequence ID" value="NZ_NISJ01000005.1"/>
</dbReference>
<name>A0A246JU28_9SPHN</name>
<accession>A0A246JU28</accession>
<dbReference type="OrthoDB" id="7582116at2"/>
<protein>
    <recommendedName>
        <fullName evidence="1">DNA mimic protein DMP19 C-terminal domain-containing protein</fullName>
    </recommendedName>
</protein>
<dbReference type="Gene3D" id="1.20.1420.60">
    <property type="match status" value="1"/>
</dbReference>
<evidence type="ECO:0000313" key="2">
    <source>
        <dbReference type="EMBL" id="OWQ96567.1"/>
    </source>
</evidence>
<comment type="caution">
    <text evidence="2">The sequence shown here is derived from an EMBL/GenBank/DDBJ whole genome shotgun (WGS) entry which is preliminary data.</text>
</comment>
<gene>
    <name evidence="2" type="ORF">CDQ91_10895</name>
</gene>
<dbReference type="AlphaFoldDB" id="A0A246JU28"/>
<feature type="domain" description="DNA mimic protein DMP19 C-terminal" evidence="1">
    <location>
        <begin position="53"/>
        <end position="118"/>
    </location>
</feature>
<sequence>MDTRPVLTPGEFEDRATHADSGWWLTGEHFIHTASVTNIDGWNLYGHPGNALLTEAQRVLMMWSDLVGQVANGGFEQFISNYADTLALAHRLIAKLEWPELFEHFDPAFREQAGDPAAPQLVDSRPWGWEADELAASRALMLDSLARSKTRWRPWARRGEMALFDQLSDTILQTLYNKGVSNGEIQPVEKQPVEYEPLPRVAADAFDIWFYLDSTREASQHYVGSYIRARRDQLCRIDG</sequence>
<organism evidence="2 3">
    <name type="scientific">Sphingopyxis witflariensis</name>
    <dbReference type="NCBI Taxonomy" id="173675"/>
    <lineage>
        <taxon>Bacteria</taxon>
        <taxon>Pseudomonadati</taxon>
        <taxon>Pseudomonadota</taxon>
        <taxon>Alphaproteobacteria</taxon>
        <taxon>Sphingomonadales</taxon>
        <taxon>Sphingomonadaceae</taxon>
        <taxon>Sphingopyxis</taxon>
    </lineage>
</organism>
<dbReference type="Pfam" id="PF14300">
    <property type="entry name" value="DMP19"/>
    <property type="match status" value="1"/>
</dbReference>
<evidence type="ECO:0000313" key="3">
    <source>
        <dbReference type="Proteomes" id="UP000197097"/>
    </source>
</evidence>
<keyword evidence="3" id="KW-1185">Reference proteome</keyword>